<evidence type="ECO:0000313" key="6">
    <source>
        <dbReference type="EMBL" id="AHX11492.1"/>
    </source>
</evidence>
<keyword evidence="3" id="KW-0472">Membrane</keyword>
<accession>X5GWV4</accession>
<dbReference type="GO" id="GO:0017004">
    <property type="term" value="P:cytochrome complex assembly"/>
    <property type="evidence" value="ECO:0007669"/>
    <property type="project" value="UniProtKB-KW"/>
</dbReference>
<dbReference type="GO" id="GO:0020037">
    <property type="term" value="F:heme binding"/>
    <property type="evidence" value="ECO:0007669"/>
    <property type="project" value="InterPro"/>
</dbReference>
<dbReference type="GO" id="GO:0016020">
    <property type="term" value="C:membrane"/>
    <property type="evidence" value="ECO:0007669"/>
    <property type="project" value="InterPro"/>
</dbReference>
<feature type="transmembrane region" description="Helical" evidence="3">
    <location>
        <begin position="254"/>
        <end position="273"/>
    </location>
</feature>
<dbReference type="STRING" id="1286528.NHE_0553"/>
<comment type="similarity">
    <text evidence="1">Belongs to the CcmF/CycK/Ccl1/NrfE/CcsA family.</text>
</comment>
<evidence type="ECO:0000256" key="3">
    <source>
        <dbReference type="SAM" id="Phobius"/>
    </source>
</evidence>
<dbReference type="Pfam" id="PF16327">
    <property type="entry name" value="CcmF_C"/>
    <property type="match status" value="1"/>
</dbReference>
<feature type="transmembrane region" description="Helical" evidence="3">
    <location>
        <begin position="26"/>
        <end position="45"/>
    </location>
</feature>
<dbReference type="InterPro" id="IPR003567">
    <property type="entry name" value="Cyt_c_biogenesis"/>
</dbReference>
<proteinExistence type="inferred from homology"/>
<dbReference type="OrthoDB" id="9761451at2"/>
<dbReference type="InterPro" id="IPR032523">
    <property type="entry name" value="CcmF_C"/>
</dbReference>
<feature type="transmembrane region" description="Helical" evidence="3">
    <location>
        <begin position="586"/>
        <end position="603"/>
    </location>
</feature>
<feature type="transmembrane region" description="Helical" evidence="3">
    <location>
        <begin position="403"/>
        <end position="421"/>
    </location>
</feature>
<feature type="transmembrane region" description="Helical" evidence="3">
    <location>
        <begin position="105"/>
        <end position="125"/>
    </location>
</feature>
<keyword evidence="7" id="KW-1185">Reference proteome</keyword>
<keyword evidence="3" id="KW-1133">Transmembrane helix</keyword>
<dbReference type="Proteomes" id="UP000023755">
    <property type="component" value="Chromosome"/>
</dbReference>
<evidence type="ECO:0000259" key="4">
    <source>
        <dbReference type="Pfam" id="PF01578"/>
    </source>
</evidence>
<dbReference type="RefSeq" id="WP_038559626.1">
    <property type="nucleotide sequence ID" value="NZ_CP007481.1"/>
</dbReference>
<feature type="transmembrane region" description="Helical" evidence="3">
    <location>
        <begin position="378"/>
        <end position="396"/>
    </location>
</feature>
<dbReference type="PRINTS" id="PR01410">
    <property type="entry name" value="CCBIOGENESIS"/>
</dbReference>
<protein>
    <submittedName>
        <fullName evidence="6">Cytochrome C assembly family protein</fullName>
    </submittedName>
</protein>
<dbReference type="HOGENOM" id="CLU_015041_3_0_5"/>
<feature type="transmembrane region" description="Helical" evidence="3">
    <location>
        <begin position="156"/>
        <end position="176"/>
    </location>
</feature>
<evidence type="ECO:0000313" key="7">
    <source>
        <dbReference type="Proteomes" id="UP000023755"/>
    </source>
</evidence>
<organism evidence="6 7">
    <name type="scientific">Neorickettsia helminthoeca str. Oregon</name>
    <dbReference type="NCBI Taxonomy" id="1286528"/>
    <lineage>
        <taxon>Bacteria</taxon>
        <taxon>Pseudomonadati</taxon>
        <taxon>Pseudomonadota</taxon>
        <taxon>Alphaproteobacteria</taxon>
        <taxon>Rickettsiales</taxon>
        <taxon>Anaplasmataceae</taxon>
        <taxon>Neorickettsia</taxon>
    </lineage>
</organism>
<feature type="transmembrane region" description="Helical" evidence="3">
    <location>
        <begin position="332"/>
        <end position="358"/>
    </location>
</feature>
<evidence type="ECO:0000256" key="2">
    <source>
        <dbReference type="ARBA" id="ARBA00022748"/>
    </source>
</evidence>
<dbReference type="Pfam" id="PF01578">
    <property type="entry name" value="Cytochrom_C_asm"/>
    <property type="match status" value="1"/>
</dbReference>
<reference evidence="6 7" key="1">
    <citation type="submission" date="2014-03" db="EMBL/GenBank/DDBJ databases">
        <title>Sequencing and Comparison of Genomes and Transcriptome Profiles of Human Ehrlichiosis Agents.</title>
        <authorList>
            <person name="Lin M."/>
            <person name="Daugherty S.C."/>
            <person name="Nagaraj S."/>
            <person name="Cheng Z."/>
            <person name="Xiong Q."/>
            <person name="Lin F.-Y."/>
            <person name="Sengamalay N."/>
            <person name="Ott S."/>
            <person name="Godinez A."/>
            <person name="Tallon L.J."/>
            <person name="Sadzewicz L."/>
            <person name="Fraser C.M."/>
            <person name="Dunning Hotopp J.C."/>
            <person name="Rikihisa Y."/>
        </authorList>
    </citation>
    <scope>NUCLEOTIDE SEQUENCE [LARGE SCALE GENOMIC DNA]</scope>
    <source>
        <strain evidence="6 7">Oregon</strain>
    </source>
</reference>
<evidence type="ECO:0000256" key="1">
    <source>
        <dbReference type="ARBA" id="ARBA00009186"/>
    </source>
</evidence>
<dbReference type="PANTHER" id="PTHR43653:SF1">
    <property type="entry name" value="CYTOCHROME C-TYPE BIOGENESIS PROTEIN CCMF"/>
    <property type="match status" value="1"/>
</dbReference>
<feature type="transmembrane region" description="Helical" evidence="3">
    <location>
        <begin position="230"/>
        <end position="247"/>
    </location>
</feature>
<dbReference type="InterPro" id="IPR002541">
    <property type="entry name" value="Cyt_c_assembly"/>
</dbReference>
<dbReference type="GO" id="GO:0015232">
    <property type="term" value="F:heme transmembrane transporter activity"/>
    <property type="evidence" value="ECO:0007669"/>
    <property type="project" value="InterPro"/>
</dbReference>
<sequence>MISIPHHYIGTTLLYLSLLSSLFRRVNISLFLNSIIFLTLFHAYISDNFLLQNVYLSSHANLPFYYKIIASWTTHEGSMILWIWSLSLYLFLFSKFYRTSQIRQLVITTQSYVLSIFLVFIIYSGNPFKKVILSSTNGLGLNPILQDLALMIHPPILYLGYVGTSICFSIAIAILLSSRSREEEFKILNHFLLVAFTFLTLGIGLGGWWSYRELGWGGFWSWDPVENVSLMPWLLLLGALHSSFLSAKRGLFKGLSIILSILGFIASICGTFITRTGMTESLHTFNTNAESGVYLLIITLVLFVTSMWILITRHRSLYAAEPKDIRFSGNMVAHFILIQNILCILLFVVIFTATILPAASKLLGYDAMYIDQSFYNSIFGQIGAILGICLSLFIGLKSYKKLYLEFIILILLASLLSLGNFNNTLTAFLSFSGMLTILSVSVSYIRNLKKEVRITAIATNKMNSSFLTHLGFGLLLYSIAGFASHSAEVKKYFKPGDQITIKTYNIGLKEYSKIDNLLFTGIRGVFTVNQTGRLEPEFRFYKQEKTLNTESATIHYLLDDVQVVISGVDEKFGLAVEIYYKEKIQLIWLSLIIILFGVLYKICDP</sequence>
<feature type="transmembrane region" description="Helical" evidence="3">
    <location>
        <begin position="65"/>
        <end position="93"/>
    </location>
</feature>
<dbReference type="AlphaFoldDB" id="X5GWV4"/>
<feature type="domain" description="Cytochrome c assembly protein" evidence="4">
    <location>
        <begin position="72"/>
        <end position="276"/>
    </location>
</feature>
<evidence type="ECO:0000259" key="5">
    <source>
        <dbReference type="Pfam" id="PF16327"/>
    </source>
</evidence>
<dbReference type="PANTHER" id="PTHR43653">
    <property type="entry name" value="CYTOCHROME C ASSEMBLY PROTEIN-RELATED"/>
    <property type="match status" value="1"/>
</dbReference>
<gene>
    <name evidence="6" type="ORF">NHE_0553</name>
</gene>
<dbReference type="KEGG" id="nhm:NHE_0553"/>
<feature type="transmembrane region" description="Helical" evidence="3">
    <location>
        <begin position="427"/>
        <end position="445"/>
    </location>
</feature>
<keyword evidence="3" id="KW-0812">Transmembrane</keyword>
<feature type="domain" description="Cytochrome c-type biogenesis protein CcmF C-terminal" evidence="5">
    <location>
        <begin position="334"/>
        <end position="604"/>
    </location>
</feature>
<keyword evidence="2" id="KW-0201">Cytochrome c-type biogenesis</keyword>
<feature type="transmembrane region" description="Helical" evidence="3">
    <location>
        <begin position="466"/>
        <end position="485"/>
    </location>
</feature>
<feature type="transmembrane region" description="Helical" evidence="3">
    <location>
        <begin position="188"/>
        <end position="210"/>
    </location>
</feature>
<feature type="transmembrane region" description="Helical" evidence="3">
    <location>
        <begin position="293"/>
        <end position="311"/>
    </location>
</feature>
<dbReference type="EMBL" id="CP007481">
    <property type="protein sequence ID" value="AHX11492.1"/>
    <property type="molecule type" value="Genomic_DNA"/>
</dbReference>
<name>X5GWV4_9RICK</name>